<accession>A0A445N2U2</accession>
<evidence type="ECO:0000313" key="1">
    <source>
        <dbReference type="EMBL" id="SPD76025.1"/>
    </source>
</evidence>
<gene>
    <name evidence="1" type="ORF">PITCH_A80020</name>
</gene>
<proteinExistence type="predicted"/>
<organism evidence="1">
    <name type="scientific">uncultured Desulfobacterium sp</name>
    <dbReference type="NCBI Taxonomy" id="201089"/>
    <lineage>
        <taxon>Bacteria</taxon>
        <taxon>Pseudomonadati</taxon>
        <taxon>Thermodesulfobacteriota</taxon>
        <taxon>Desulfobacteria</taxon>
        <taxon>Desulfobacterales</taxon>
        <taxon>Desulfobacteriaceae</taxon>
        <taxon>Desulfobacterium</taxon>
        <taxon>environmental samples</taxon>
    </lineage>
</organism>
<dbReference type="EMBL" id="OJIN01000225">
    <property type="protein sequence ID" value="SPD76025.1"/>
    <property type="molecule type" value="Genomic_DNA"/>
</dbReference>
<dbReference type="AlphaFoldDB" id="A0A445N2U2"/>
<sequence length="68" mass="7397">MKKIIIFLKNNEIQEALPSVMQALFPDCEISVVSEEEDFIGNNPKQCNVSKTPGASGQGVGVCEARPF</sequence>
<protein>
    <submittedName>
        <fullName evidence="1">Uncharacterized protein</fullName>
    </submittedName>
</protein>
<reference evidence="1" key="1">
    <citation type="submission" date="2018-01" db="EMBL/GenBank/DDBJ databases">
        <authorList>
            <person name="Regsiter A."/>
            <person name="William W."/>
        </authorList>
    </citation>
    <scope>NUCLEOTIDE SEQUENCE</scope>
    <source>
        <strain evidence="1">TRIP AH-1</strain>
    </source>
</reference>
<name>A0A445N2U2_9BACT</name>